<dbReference type="PANTHER" id="PTHR38471">
    <property type="entry name" value="FOUR HELIX BUNDLE PROTEIN"/>
    <property type="match status" value="1"/>
</dbReference>
<dbReference type="EMBL" id="FPKX01000031">
    <property type="protein sequence ID" value="SFZ97920.1"/>
    <property type="molecule type" value="Genomic_DNA"/>
</dbReference>
<gene>
    <name evidence="1" type="ORF">MNB_SV-5-770</name>
</gene>
<dbReference type="Pfam" id="PF05635">
    <property type="entry name" value="23S_rRNA_IVP"/>
    <property type="match status" value="1"/>
</dbReference>
<reference evidence="1" key="1">
    <citation type="submission" date="2016-10" db="EMBL/GenBank/DDBJ databases">
        <authorList>
            <person name="de Groot N.N."/>
        </authorList>
    </citation>
    <scope>NUCLEOTIDE SEQUENCE</scope>
</reference>
<accession>A0A1W1ED21</accession>
<organism evidence="1">
    <name type="scientific">hydrothermal vent metagenome</name>
    <dbReference type="NCBI Taxonomy" id="652676"/>
    <lineage>
        <taxon>unclassified sequences</taxon>
        <taxon>metagenomes</taxon>
        <taxon>ecological metagenomes</taxon>
    </lineage>
</organism>
<sequence>MTKEKKEYTLSKQLLRSGTAIGALIAEAQYAQSKADFINKMYISLKEANESRYWIRLLTDCEYITENMSTSIYNDVEELIKMLTSSINTTKEKLHEK</sequence>
<dbReference type="InterPro" id="IPR012657">
    <property type="entry name" value="23S_rRNA-intervening_sequence"/>
</dbReference>
<dbReference type="Gene3D" id="1.20.1440.60">
    <property type="entry name" value="23S rRNA-intervening sequence"/>
    <property type="match status" value="1"/>
</dbReference>
<protein>
    <submittedName>
        <fullName evidence="1">Conserved protein</fullName>
    </submittedName>
</protein>
<dbReference type="AlphaFoldDB" id="A0A1W1ED21"/>
<dbReference type="SUPFAM" id="SSF158446">
    <property type="entry name" value="IVS-encoded protein-like"/>
    <property type="match status" value="1"/>
</dbReference>
<evidence type="ECO:0000313" key="1">
    <source>
        <dbReference type="EMBL" id="SFZ97920.1"/>
    </source>
</evidence>
<dbReference type="PIRSF" id="PIRSF035652">
    <property type="entry name" value="CHP02436"/>
    <property type="match status" value="1"/>
</dbReference>
<dbReference type="NCBIfam" id="TIGR02436">
    <property type="entry name" value="four helix bundle protein"/>
    <property type="match status" value="1"/>
</dbReference>
<proteinExistence type="predicted"/>
<dbReference type="PANTHER" id="PTHR38471:SF2">
    <property type="entry name" value="FOUR HELIX BUNDLE PROTEIN"/>
    <property type="match status" value="1"/>
</dbReference>
<name>A0A1W1ED21_9ZZZZ</name>
<dbReference type="InterPro" id="IPR036583">
    <property type="entry name" value="23S_rRNA_IVS_sf"/>
</dbReference>